<name>A0A9R1UII4_LACSA</name>
<protein>
    <submittedName>
        <fullName evidence="2">Uncharacterized protein</fullName>
    </submittedName>
</protein>
<dbReference type="EMBL" id="NBSK02000009">
    <property type="protein sequence ID" value="KAJ0188047.1"/>
    <property type="molecule type" value="Genomic_DNA"/>
</dbReference>
<evidence type="ECO:0000313" key="3">
    <source>
        <dbReference type="Proteomes" id="UP000235145"/>
    </source>
</evidence>
<dbReference type="Gene3D" id="3.30.200.20">
    <property type="entry name" value="Phosphorylase Kinase, domain 1"/>
    <property type="match status" value="1"/>
</dbReference>
<evidence type="ECO:0000313" key="2">
    <source>
        <dbReference type="EMBL" id="KAJ0188047.1"/>
    </source>
</evidence>
<organism evidence="2 3">
    <name type="scientific">Lactuca sativa</name>
    <name type="common">Garden lettuce</name>
    <dbReference type="NCBI Taxonomy" id="4236"/>
    <lineage>
        <taxon>Eukaryota</taxon>
        <taxon>Viridiplantae</taxon>
        <taxon>Streptophyta</taxon>
        <taxon>Embryophyta</taxon>
        <taxon>Tracheophyta</taxon>
        <taxon>Spermatophyta</taxon>
        <taxon>Magnoliopsida</taxon>
        <taxon>eudicotyledons</taxon>
        <taxon>Gunneridae</taxon>
        <taxon>Pentapetalae</taxon>
        <taxon>asterids</taxon>
        <taxon>campanulids</taxon>
        <taxon>Asterales</taxon>
        <taxon>Asteraceae</taxon>
        <taxon>Cichorioideae</taxon>
        <taxon>Cichorieae</taxon>
        <taxon>Lactucinae</taxon>
        <taxon>Lactuca</taxon>
    </lineage>
</organism>
<keyword evidence="1" id="KW-0812">Transmembrane</keyword>
<gene>
    <name evidence="2" type="ORF">LSAT_V11C900463880</name>
</gene>
<proteinExistence type="predicted"/>
<feature type="transmembrane region" description="Helical" evidence="1">
    <location>
        <begin position="51"/>
        <end position="71"/>
    </location>
</feature>
<dbReference type="Proteomes" id="UP000235145">
    <property type="component" value="Unassembled WGS sequence"/>
</dbReference>
<dbReference type="AlphaFoldDB" id="A0A9R1UII4"/>
<keyword evidence="1" id="KW-0472">Membrane</keyword>
<keyword evidence="3" id="KW-1185">Reference proteome</keyword>
<accession>A0A9R1UII4</accession>
<comment type="caution">
    <text evidence="2">The sequence shown here is derived from an EMBL/GenBank/DDBJ whole genome shotgun (WGS) entry which is preliminary data.</text>
</comment>
<evidence type="ECO:0000256" key="1">
    <source>
        <dbReference type="SAM" id="Phobius"/>
    </source>
</evidence>
<keyword evidence="1" id="KW-1133">Transmembrane helix</keyword>
<reference evidence="2 3" key="1">
    <citation type="journal article" date="2017" name="Nat. Commun.">
        <title>Genome assembly with in vitro proximity ligation data and whole-genome triplication in lettuce.</title>
        <authorList>
            <person name="Reyes-Chin-Wo S."/>
            <person name="Wang Z."/>
            <person name="Yang X."/>
            <person name="Kozik A."/>
            <person name="Arikit S."/>
            <person name="Song C."/>
            <person name="Xia L."/>
            <person name="Froenicke L."/>
            <person name="Lavelle D.O."/>
            <person name="Truco M.J."/>
            <person name="Xia R."/>
            <person name="Zhu S."/>
            <person name="Xu C."/>
            <person name="Xu H."/>
            <person name="Xu X."/>
            <person name="Cox K."/>
            <person name="Korf I."/>
            <person name="Meyers B.C."/>
            <person name="Michelmore R.W."/>
        </authorList>
    </citation>
    <scope>NUCLEOTIDE SEQUENCE [LARGE SCALE GENOMIC DNA]</scope>
    <source>
        <strain evidence="3">cv. Salinas</strain>
        <tissue evidence="2">Seedlings</tissue>
    </source>
</reference>
<sequence length="100" mass="11654">MHAIYKRNCKIQGTYNSVYRARDLETGKIVALKKKTLIQHYMFIIRLHFHGIYLIGFGLFFIETAISIWVIQQVYSYFRGSGKAAEMKWEATRSTLMAGL</sequence>